<dbReference type="EMBL" id="ML976682">
    <property type="protein sequence ID" value="KAF1973168.1"/>
    <property type="molecule type" value="Genomic_DNA"/>
</dbReference>
<dbReference type="SUPFAM" id="SSF52833">
    <property type="entry name" value="Thioredoxin-like"/>
    <property type="match status" value="3"/>
</dbReference>
<dbReference type="EC" id="5.3.4.1" evidence="4"/>
<keyword evidence="6" id="KW-0413">Isomerase</keyword>
<dbReference type="InterPro" id="IPR036249">
    <property type="entry name" value="Thioredoxin-like_sf"/>
</dbReference>
<proteinExistence type="inferred from homology"/>
<dbReference type="GO" id="GO:0034976">
    <property type="term" value="P:response to endoplasmic reticulum stress"/>
    <property type="evidence" value="ECO:0007669"/>
    <property type="project" value="TreeGrafter"/>
</dbReference>
<comment type="catalytic activity">
    <reaction evidence="1">
        <text>Catalyzes the rearrangement of -S-S- bonds in proteins.</text>
        <dbReference type="EC" id="5.3.4.1"/>
    </reaction>
</comment>
<dbReference type="Gene3D" id="3.40.30.10">
    <property type="entry name" value="Glutaredoxin"/>
    <property type="match status" value="3"/>
</dbReference>
<evidence type="ECO:0000313" key="8">
    <source>
        <dbReference type="EMBL" id="KAF1973168.1"/>
    </source>
</evidence>
<comment type="subcellular location">
    <subcellularLocation>
        <location evidence="2">Endoplasmic reticulum lumen</location>
    </subcellularLocation>
</comment>
<gene>
    <name evidence="8" type="ORF">BU23DRAFT_465354</name>
</gene>
<evidence type="ECO:0000313" key="9">
    <source>
        <dbReference type="Proteomes" id="UP000800036"/>
    </source>
</evidence>
<evidence type="ECO:0000256" key="1">
    <source>
        <dbReference type="ARBA" id="ARBA00001182"/>
    </source>
</evidence>
<keyword evidence="9" id="KW-1185">Reference proteome</keyword>
<protein>
    <recommendedName>
        <fullName evidence="4">protein disulfide-isomerase</fullName>
        <ecNumber evidence="4">5.3.4.1</ecNumber>
    </recommendedName>
</protein>
<evidence type="ECO:0000256" key="7">
    <source>
        <dbReference type="ARBA" id="ARBA00023284"/>
    </source>
</evidence>
<dbReference type="GO" id="GO:0006457">
    <property type="term" value="P:protein folding"/>
    <property type="evidence" value="ECO:0007669"/>
    <property type="project" value="TreeGrafter"/>
</dbReference>
<dbReference type="OrthoDB" id="427280at2759"/>
<evidence type="ECO:0000256" key="6">
    <source>
        <dbReference type="ARBA" id="ARBA00023235"/>
    </source>
</evidence>
<organism evidence="8 9">
    <name type="scientific">Bimuria novae-zelandiae CBS 107.79</name>
    <dbReference type="NCBI Taxonomy" id="1447943"/>
    <lineage>
        <taxon>Eukaryota</taxon>
        <taxon>Fungi</taxon>
        <taxon>Dikarya</taxon>
        <taxon>Ascomycota</taxon>
        <taxon>Pezizomycotina</taxon>
        <taxon>Dothideomycetes</taxon>
        <taxon>Pleosporomycetidae</taxon>
        <taxon>Pleosporales</taxon>
        <taxon>Massarineae</taxon>
        <taxon>Didymosphaeriaceae</taxon>
        <taxon>Bimuria</taxon>
    </lineage>
</organism>
<dbReference type="AlphaFoldDB" id="A0A6A5V8J2"/>
<dbReference type="PANTHER" id="PTHR18929">
    <property type="entry name" value="PROTEIN DISULFIDE ISOMERASE"/>
    <property type="match status" value="1"/>
</dbReference>
<dbReference type="Pfam" id="PF13848">
    <property type="entry name" value="Thioredoxin_6"/>
    <property type="match status" value="1"/>
</dbReference>
<dbReference type="GO" id="GO:0005788">
    <property type="term" value="C:endoplasmic reticulum lumen"/>
    <property type="evidence" value="ECO:0007669"/>
    <property type="project" value="UniProtKB-SubCell"/>
</dbReference>
<dbReference type="CDD" id="cd02982">
    <property type="entry name" value="PDI_b'_family"/>
    <property type="match status" value="1"/>
</dbReference>
<dbReference type="CDD" id="cd02981">
    <property type="entry name" value="PDI_b_family"/>
    <property type="match status" value="1"/>
</dbReference>
<name>A0A6A5V8J2_9PLEO</name>
<evidence type="ECO:0000256" key="5">
    <source>
        <dbReference type="ARBA" id="ARBA00022824"/>
    </source>
</evidence>
<comment type="similarity">
    <text evidence="3">Belongs to the protein disulfide isomerase family.</text>
</comment>
<keyword evidence="5" id="KW-0256">Endoplasmic reticulum</keyword>
<dbReference type="Proteomes" id="UP000800036">
    <property type="component" value="Unassembled WGS sequence"/>
</dbReference>
<dbReference type="GO" id="GO:0003756">
    <property type="term" value="F:protein disulfide isomerase activity"/>
    <property type="evidence" value="ECO:0007669"/>
    <property type="project" value="UniProtKB-EC"/>
</dbReference>
<dbReference type="CDD" id="cd02961">
    <property type="entry name" value="PDI_a_family"/>
    <property type="match status" value="1"/>
</dbReference>
<keyword evidence="7" id="KW-0676">Redox-active center</keyword>
<reference evidence="8" key="1">
    <citation type="journal article" date="2020" name="Stud. Mycol.">
        <title>101 Dothideomycetes genomes: a test case for predicting lifestyles and emergence of pathogens.</title>
        <authorList>
            <person name="Haridas S."/>
            <person name="Albert R."/>
            <person name="Binder M."/>
            <person name="Bloem J."/>
            <person name="Labutti K."/>
            <person name="Salamov A."/>
            <person name="Andreopoulos B."/>
            <person name="Baker S."/>
            <person name="Barry K."/>
            <person name="Bills G."/>
            <person name="Bluhm B."/>
            <person name="Cannon C."/>
            <person name="Castanera R."/>
            <person name="Culley D."/>
            <person name="Daum C."/>
            <person name="Ezra D."/>
            <person name="Gonzalez J."/>
            <person name="Henrissat B."/>
            <person name="Kuo A."/>
            <person name="Liang C."/>
            <person name="Lipzen A."/>
            <person name="Lutzoni F."/>
            <person name="Magnuson J."/>
            <person name="Mondo S."/>
            <person name="Nolan M."/>
            <person name="Ohm R."/>
            <person name="Pangilinan J."/>
            <person name="Park H.-J."/>
            <person name="Ramirez L."/>
            <person name="Alfaro M."/>
            <person name="Sun H."/>
            <person name="Tritt A."/>
            <person name="Yoshinaga Y."/>
            <person name="Zwiers L.-H."/>
            <person name="Turgeon B."/>
            <person name="Goodwin S."/>
            <person name="Spatafora J."/>
            <person name="Crous P."/>
            <person name="Grigoriev I."/>
        </authorList>
    </citation>
    <scope>NUCLEOTIDE SEQUENCE</scope>
    <source>
        <strain evidence="8">CBS 107.79</strain>
    </source>
</reference>
<evidence type="ECO:0000256" key="3">
    <source>
        <dbReference type="ARBA" id="ARBA00006347"/>
    </source>
</evidence>
<evidence type="ECO:0000256" key="4">
    <source>
        <dbReference type="ARBA" id="ARBA00012723"/>
    </source>
</evidence>
<sequence>MRTRIVLIDCDVEDELCREYGVNEYPAIRLLTKDWSDSEETTTRTIGRYRGRKTEHAIRSFLTKHEYPTIYRISSEDQLRDFKKVDDVVIVAFLPADQDDPLQIYYSIAEQHHEDFVFGYTYYASIAEKEAVTVPSIKCYKNTDGDHKLLKGAFTAADVEAFLSTATKTIIGDFSERNMEAYMAPGKLSAYIFATTEDEARALRHELTSLAKKFEQYVTFGVADAVEYAPMAKNFGLVEGRFPALAVHAPMNDNVFTYLQRRVIRVDVVEGMLMTILQGKATTGQVFGANAPEMEGAEAEAVKGQRDEL</sequence>
<dbReference type="PANTHER" id="PTHR18929:SF132">
    <property type="entry name" value="PROTEIN DISULFIDE-ISOMERASE A3"/>
    <property type="match status" value="1"/>
</dbReference>
<accession>A0A6A5V8J2</accession>
<evidence type="ECO:0000256" key="2">
    <source>
        <dbReference type="ARBA" id="ARBA00004319"/>
    </source>
</evidence>